<evidence type="ECO:0000256" key="8">
    <source>
        <dbReference type="ARBA" id="ARBA00023306"/>
    </source>
</evidence>
<dbReference type="Pfam" id="PF08478">
    <property type="entry name" value="POTRA_1"/>
    <property type="match status" value="1"/>
</dbReference>
<feature type="transmembrane region" description="Helical" evidence="9">
    <location>
        <begin position="26"/>
        <end position="48"/>
    </location>
</feature>
<gene>
    <name evidence="11" type="ORF">OLX77_07070</name>
</gene>
<dbReference type="Proteomes" id="UP001154240">
    <property type="component" value="Unassembled WGS sequence"/>
</dbReference>
<protein>
    <submittedName>
        <fullName evidence="11">FtsQ-type POTRA domain-containing protein</fullName>
    </submittedName>
</protein>
<keyword evidence="8" id="KW-0131">Cell cycle</keyword>
<evidence type="ECO:0000256" key="3">
    <source>
        <dbReference type="ARBA" id="ARBA00022519"/>
    </source>
</evidence>
<evidence type="ECO:0000313" key="11">
    <source>
        <dbReference type="EMBL" id="MDG4475920.1"/>
    </source>
</evidence>
<evidence type="ECO:0000313" key="12">
    <source>
        <dbReference type="Proteomes" id="UP001154240"/>
    </source>
</evidence>
<dbReference type="RefSeq" id="WP_307632894.1">
    <property type="nucleotide sequence ID" value="NZ_JAPHEH010000001.1"/>
</dbReference>
<accession>A0A9X4MGQ0</accession>
<sequence length="272" mass="30709">MRKGKPIQQRYGSSKKSRTLDLKKKLAILVVGLLLLVAGFAVVGFIVYKAMGRADFFQITATNIQGCRRTTKNLILEMSGVDVYSNLLALDIKRVKSGIEAHEWVESVEIERDWPNRLTIVVKERLPVAIASLDNGLFYLDQKGVAFAKVLPPEDMDYPIISGLKRDEWPRNLKDSPLGEALQLIKYAGQGSSILPKQNISQLHVDGDENIILYLVDRPFPIHLGAGNVGTKYYWLTKVLYKLYKSKEFDKAAYVRMDYGRNQVLVGFDEEG</sequence>
<dbReference type="Gene3D" id="3.10.20.310">
    <property type="entry name" value="membrane protein fhac"/>
    <property type="match status" value="1"/>
</dbReference>
<keyword evidence="6 9" id="KW-1133">Transmembrane helix</keyword>
<name>A0A9X4MGQ0_9BACT</name>
<keyword evidence="7 9" id="KW-0472">Membrane</keyword>
<dbReference type="GO" id="GO:0090529">
    <property type="term" value="P:cell septum assembly"/>
    <property type="evidence" value="ECO:0007669"/>
    <property type="project" value="InterPro"/>
</dbReference>
<dbReference type="PANTHER" id="PTHR35851:SF1">
    <property type="entry name" value="CELL DIVISION PROTEIN FTSQ"/>
    <property type="match status" value="1"/>
</dbReference>
<proteinExistence type="predicted"/>
<dbReference type="InterPro" id="IPR026579">
    <property type="entry name" value="FtsQ"/>
</dbReference>
<evidence type="ECO:0000256" key="5">
    <source>
        <dbReference type="ARBA" id="ARBA00022692"/>
    </source>
</evidence>
<dbReference type="PROSITE" id="PS51779">
    <property type="entry name" value="POTRA"/>
    <property type="match status" value="1"/>
</dbReference>
<dbReference type="InterPro" id="IPR013685">
    <property type="entry name" value="POTRA_FtsQ_type"/>
</dbReference>
<keyword evidence="5 9" id="KW-0812">Transmembrane</keyword>
<evidence type="ECO:0000256" key="9">
    <source>
        <dbReference type="SAM" id="Phobius"/>
    </source>
</evidence>
<dbReference type="GO" id="GO:0016020">
    <property type="term" value="C:membrane"/>
    <property type="evidence" value="ECO:0007669"/>
    <property type="project" value="UniProtKB-SubCell"/>
</dbReference>
<evidence type="ECO:0000256" key="1">
    <source>
        <dbReference type="ARBA" id="ARBA00004370"/>
    </source>
</evidence>
<dbReference type="EMBL" id="JAPHEH010000001">
    <property type="protein sequence ID" value="MDG4475920.1"/>
    <property type="molecule type" value="Genomic_DNA"/>
</dbReference>
<evidence type="ECO:0000259" key="10">
    <source>
        <dbReference type="PROSITE" id="PS51779"/>
    </source>
</evidence>
<dbReference type="InterPro" id="IPR034746">
    <property type="entry name" value="POTRA"/>
</dbReference>
<feature type="domain" description="POTRA" evidence="10">
    <location>
        <begin position="57"/>
        <end position="125"/>
    </location>
</feature>
<organism evidence="11 12">
    <name type="scientific">Thiovibrio frasassiensis</name>
    <dbReference type="NCBI Taxonomy" id="2984131"/>
    <lineage>
        <taxon>Bacteria</taxon>
        <taxon>Pseudomonadati</taxon>
        <taxon>Thermodesulfobacteriota</taxon>
        <taxon>Desulfobulbia</taxon>
        <taxon>Desulfobulbales</taxon>
        <taxon>Thiovibrionaceae</taxon>
        <taxon>Thiovibrio</taxon>
    </lineage>
</organism>
<comment type="caution">
    <text evidence="11">The sequence shown here is derived from an EMBL/GenBank/DDBJ whole genome shotgun (WGS) entry which is preliminary data.</text>
</comment>
<keyword evidence="12" id="KW-1185">Reference proteome</keyword>
<keyword evidence="4" id="KW-0132">Cell division</keyword>
<comment type="subcellular location">
    <subcellularLocation>
        <location evidence="1">Membrane</location>
    </subcellularLocation>
</comment>
<evidence type="ECO:0000256" key="2">
    <source>
        <dbReference type="ARBA" id="ARBA00022475"/>
    </source>
</evidence>
<dbReference type="AlphaFoldDB" id="A0A9X4MGQ0"/>
<dbReference type="PANTHER" id="PTHR35851">
    <property type="entry name" value="CELL DIVISION PROTEIN FTSQ"/>
    <property type="match status" value="1"/>
</dbReference>
<keyword evidence="3" id="KW-0997">Cell inner membrane</keyword>
<reference evidence="11" key="1">
    <citation type="journal article" date="2022" name="bioRxiv">
        <title>Thiovibrio frasassiensisgen. nov., sp. nov., an autotrophic, elemental sulfur disproportionating bacterium isolated from sulfidic karst sediment, and proposal of Thiovibrionaceae fam. nov.</title>
        <authorList>
            <person name="Aronson H."/>
            <person name="Thomas C."/>
            <person name="Bhattacharyya M."/>
            <person name="Eckstein S."/>
            <person name="Jensen S."/>
            <person name="Barco R."/>
            <person name="Macalady J."/>
            <person name="Amend J."/>
        </authorList>
    </citation>
    <scope>NUCLEOTIDE SEQUENCE</scope>
    <source>
        <strain evidence="11">RS19-109</strain>
    </source>
</reference>
<keyword evidence="2" id="KW-1003">Cell membrane</keyword>
<evidence type="ECO:0000256" key="7">
    <source>
        <dbReference type="ARBA" id="ARBA00023136"/>
    </source>
</evidence>
<reference evidence="11" key="2">
    <citation type="submission" date="2022-10" db="EMBL/GenBank/DDBJ databases">
        <authorList>
            <person name="Aronson H.S."/>
        </authorList>
    </citation>
    <scope>NUCLEOTIDE SEQUENCE</scope>
    <source>
        <strain evidence="11">RS19-109</strain>
    </source>
</reference>
<dbReference type="InterPro" id="IPR005548">
    <property type="entry name" value="Cell_div_FtsQ/DivIB_C"/>
</dbReference>
<dbReference type="Pfam" id="PF03799">
    <property type="entry name" value="FtsQ_DivIB_C"/>
    <property type="match status" value="1"/>
</dbReference>
<evidence type="ECO:0000256" key="4">
    <source>
        <dbReference type="ARBA" id="ARBA00022618"/>
    </source>
</evidence>
<evidence type="ECO:0000256" key="6">
    <source>
        <dbReference type="ARBA" id="ARBA00022989"/>
    </source>
</evidence>